<feature type="region of interest" description="Disordered" evidence="1">
    <location>
        <begin position="187"/>
        <end position="233"/>
    </location>
</feature>
<feature type="region of interest" description="Disordered" evidence="1">
    <location>
        <begin position="584"/>
        <end position="678"/>
    </location>
</feature>
<proteinExistence type="predicted"/>
<feature type="compositionally biased region" description="Polar residues" evidence="1">
    <location>
        <begin position="187"/>
        <end position="212"/>
    </location>
</feature>
<feature type="compositionally biased region" description="Low complexity" evidence="1">
    <location>
        <begin position="665"/>
        <end position="676"/>
    </location>
</feature>
<dbReference type="AlphaFoldDB" id="A0A4S4LTI2"/>
<comment type="caution">
    <text evidence="3">The sequence shown here is derived from an EMBL/GenBank/DDBJ whole genome shotgun (WGS) entry which is preliminary data.</text>
</comment>
<accession>A0A4S4LTI2</accession>
<feature type="compositionally biased region" description="Polar residues" evidence="1">
    <location>
        <begin position="638"/>
        <end position="655"/>
    </location>
</feature>
<dbReference type="EMBL" id="SGPL01000193">
    <property type="protein sequence ID" value="THH15739.1"/>
    <property type="molecule type" value="Genomic_DNA"/>
</dbReference>
<dbReference type="PANTHER" id="PTHR28208:SF3">
    <property type="entry name" value="PHOSPHATIDATE PHOSPHATASE APP1"/>
    <property type="match status" value="1"/>
</dbReference>
<dbReference type="InterPro" id="IPR052935">
    <property type="entry name" value="Mg2+_PAP"/>
</dbReference>
<feature type="compositionally biased region" description="Pro residues" evidence="1">
    <location>
        <begin position="216"/>
        <end position="225"/>
    </location>
</feature>
<keyword evidence="4" id="KW-1185">Reference proteome</keyword>
<organism evidence="3 4">
    <name type="scientific">Bondarzewia mesenterica</name>
    <dbReference type="NCBI Taxonomy" id="1095465"/>
    <lineage>
        <taxon>Eukaryota</taxon>
        <taxon>Fungi</taxon>
        <taxon>Dikarya</taxon>
        <taxon>Basidiomycota</taxon>
        <taxon>Agaricomycotina</taxon>
        <taxon>Agaricomycetes</taxon>
        <taxon>Russulales</taxon>
        <taxon>Bondarzewiaceae</taxon>
        <taxon>Bondarzewia</taxon>
    </lineage>
</organism>
<evidence type="ECO:0000256" key="1">
    <source>
        <dbReference type="SAM" id="MobiDB-lite"/>
    </source>
</evidence>
<evidence type="ECO:0000313" key="3">
    <source>
        <dbReference type="EMBL" id="THH15739.1"/>
    </source>
</evidence>
<reference evidence="3 4" key="1">
    <citation type="submission" date="2019-02" db="EMBL/GenBank/DDBJ databases">
        <title>Genome sequencing of the rare red list fungi Bondarzewia mesenterica.</title>
        <authorList>
            <person name="Buettner E."/>
            <person name="Kellner H."/>
        </authorList>
    </citation>
    <scope>NUCLEOTIDE SEQUENCE [LARGE SCALE GENOMIC DNA]</scope>
    <source>
        <strain evidence="3 4">DSM 108281</strain>
    </source>
</reference>
<evidence type="ECO:0000313" key="4">
    <source>
        <dbReference type="Proteomes" id="UP000310158"/>
    </source>
</evidence>
<evidence type="ECO:0000259" key="2">
    <source>
        <dbReference type="Pfam" id="PF09949"/>
    </source>
</evidence>
<gene>
    <name evidence="3" type="ORF">EW146_g4777</name>
</gene>
<dbReference type="Pfam" id="PF09949">
    <property type="entry name" value="APP1_cat"/>
    <property type="match status" value="1"/>
</dbReference>
<dbReference type="GO" id="GO:0008195">
    <property type="term" value="F:phosphatidate phosphatase activity"/>
    <property type="evidence" value="ECO:0007669"/>
    <property type="project" value="InterPro"/>
</dbReference>
<feature type="domain" description="Phosphatidate phosphatase APP1 catalytic" evidence="2">
    <location>
        <begin position="391"/>
        <end position="542"/>
    </location>
</feature>
<dbReference type="Proteomes" id="UP000310158">
    <property type="component" value="Unassembled WGS sequence"/>
</dbReference>
<protein>
    <recommendedName>
        <fullName evidence="2">Phosphatidate phosphatase APP1 catalytic domain-containing protein</fullName>
    </recommendedName>
</protein>
<dbReference type="InterPro" id="IPR019236">
    <property type="entry name" value="APP1_cat"/>
</dbReference>
<sequence length="733" mass="79852">MADEMRLPSYWKPLASASSRLSSFKGYLSQRDSKRAFPMRKEPQIGEIGSASKRQTWTQWAGQKIAKVAREDSASESSEKIILFPGWASRRYHHLPGGSQEGAPFDVEVFVSGYAVKHRAPGLMTRSQKTVLRLAKSFASLPKVAGPPSPEDTTLPLSKSTEALLATMELPPRPDEITDESEVRALHSSQSRYTSSVNPAASQTSLTLSPTGSFPPTFPDLPPLPATLSSSSSSGLQSELHRLHLNLESRLHPFWAAALCSRTIRISVYPYVDLKSERPSSSSSRSDASSGERAIFDVLLANRSVLTAPDGGFQLKFTIPWEQLCTHPKGVHIAFGDPMREHDFVVRAELLPTPQTVSRPQTPTSVPVYTTPSTVPTANTTEMVPLTFSPVRVISDIDDTCKLSSVASGARTVFYNVFVRDLRENVIRGMGDWYGSMWNRGVRFHYVSNGPFELLPVISEFLQLAQLPPGSIRLRSYGTRNLFNGLLSAPATRKRGGVLDVLKSFPDSRFILIGDSGEQDLELYASLAKERPTQILAVFIRDVNNYEDGGAGINDPTGISAADNGSIAQALSLSGIGVPGVRRGGLSTARHSESLPTSPTKLAPQPAFGNADSSQSFTEDYFTPKPPPSLDRDWSVPGSRSNTPPRYTSGTFSAEPSNYGPPSPSLSLSVSDTGSGRLSMSEVDKKRYALQARVWKARGEMPRGIVLRAFREPEECVEAGEILDRLGIKAGIR</sequence>
<dbReference type="GO" id="GO:0030479">
    <property type="term" value="C:actin cortical patch"/>
    <property type="evidence" value="ECO:0007669"/>
    <property type="project" value="TreeGrafter"/>
</dbReference>
<dbReference type="OrthoDB" id="2117591at2759"/>
<dbReference type="PANTHER" id="PTHR28208">
    <property type="entry name" value="PHOSPHATIDATE PHOSPHATASE APP1"/>
    <property type="match status" value="1"/>
</dbReference>
<name>A0A4S4LTI2_9AGAM</name>